<reference evidence="3 4" key="1">
    <citation type="journal article" date="2020" name="Nature">
        <title>Six reference-quality genomes reveal evolution of bat adaptations.</title>
        <authorList>
            <person name="Jebb D."/>
            <person name="Huang Z."/>
            <person name="Pippel M."/>
            <person name="Hughes G.M."/>
            <person name="Lavrichenko K."/>
            <person name="Devanna P."/>
            <person name="Winkler S."/>
            <person name="Jermiin L.S."/>
            <person name="Skirmuntt E.C."/>
            <person name="Katzourakis A."/>
            <person name="Burkitt-Gray L."/>
            <person name="Ray D.A."/>
            <person name="Sullivan K.A.M."/>
            <person name="Roscito J.G."/>
            <person name="Kirilenko B.M."/>
            <person name="Davalos L.M."/>
            <person name="Corthals A.P."/>
            <person name="Power M.L."/>
            <person name="Jones G."/>
            <person name="Ransome R.D."/>
            <person name="Dechmann D.K.N."/>
            <person name="Locatelli A.G."/>
            <person name="Puechmaille S.J."/>
            <person name="Fedrigo O."/>
            <person name="Jarvis E.D."/>
            <person name="Hiller M."/>
            <person name="Vernes S.C."/>
            <person name="Myers E.W."/>
            <person name="Teeling E.C."/>
        </authorList>
    </citation>
    <scope>NUCLEOTIDE SEQUENCE [LARGE SCALE GENOMIC DNA]</scope>
    <source>
        <strain evidence="3">MRhiFer1</strain>
        <tissue evidence="3">Lung</tissue>
    </source>
</reference>
<dbReference type="PANTHER" id="PTHR33064:SF38">
    <property type="entry name" value="LRRGT00076-LIKE"/>
    <property type="match status" value="1"/>
</dbReference>
<accession>A0A7J7W7T7</accession>
<dbReference type="PROSITE" id="PS50878">
    <property type="entry name" value="RT_POL"/>
    <property type="match status" value="1"/>
</dbReference>
<protein>
    <recommendedName>
        <fullName evidence="2">Reverse transcriptase domain-containing protein</fullName>
    </recommendedName>
</protein>
<dbReference type="Gene3D" id="3.30.70.270">
    <property type="match status" value="1"/>
</dbReference>
<dbReference type="Pfam" id="PF00078">
    <property type="entry name" value="RVT_1"/>
    <property type="match status" value="1"/>
</dbReference>
<sequence>MEYAPSAESRCTLLQYVDDLLLACATETECQTATWAHLSHLAETGYRVSWKKAQLCREQVQYLGFVMSKGQQALSTEQKKVITSLPRPTNWRVLCEFLGATGFCQIWIPGFLAKLGPYMRL</sequence>
<dbReference type="SUPFAM" id="SSF56672">
    <property type="entry name" value="DNA/RNA polymerases"/>
    <property type="match status" value="1"/>
</dbReference>
<dbReference type="EMBL" id="JACAGC010000011">
    <property type="protein sequence ID" value="KAF6333366.1"/>
    <property type="molecule type" value="Genomic_DNA"/>
</dbReference>
<dbReference type="InterPro" id="IPR051320">
    <property type="entry name" value="Viral_Replic_Matur_Polypro"/>
</dbReference>
<name>A0A7J7W7T7_RHIFE</name>
<dbReference type="InterPro" id="IPR000477">
    <property type="entry name" value="RT_dom"/>
</dbReference>
<evidence type="ECO:0000259" key="2">
    <source>
        <dbReference type="PROSITE" id="PS50878"/>
    </source>
</evidence>
<evidence type="ECO:0000256" key="1">
    <source>
        <dbReference type="ARBA" id="ARBA00010879"/>
    </source>
</evidence>
<gene>
    <name evidence="3" type="ORF">mRhiFer1_008134</name>
</gene>
<dbReference type="Proteomes" id="UP000585614">
    <property type="component" value="Unassembled WGS sequence"/>
</dbReference>
<dbReference type="AlphaFoldDB" id="A0A7J7W7T7"/>
<feature type="domain" description="Reverse transcriptase" evidence="2">
    <location>
        <begin position="1"/>
        <end position="67"/>
    </location>
</feature>
<dbReference type="PANTHER" id="PTHR33064">
    <property type="entry name" value="POL PROTEIN"/>
    <property type="match status" value="1"/>
</dbReference>
<evidence type="ECO:0000313" key="3">
    <source>
        <dbReference type="EMBL" id="KAF6333366.1"/>
    </source>
</evidence>
<dbReference type="InterPro" id="IPR043502">
    <property type="entry name" value="DNA/RNA_pol_sf"/>
</dbReference>
<comment type="caution">
    <text evidence="3">The sequence shown here is derived from an EMBL/GenBank/DDBJ whole genome shotgun (WGS) entry which is preliminary data.</text>
</comment>
<proteinExistence type="inferred from homology"/>
<dbReference type="InterPro" id="IPR043128">
    <property type="entry name" value="Rev_trsase/Diguanyl_cyclase"/>
</dbReference>
<organism evidence="3 4">
    <name type="scientific">Rhinolophus ferrumequinum</name>
    <name type="common">Greater horseshoe bat</name>
    <dbReference type="NCBI Taxonomy" id="59479"/>
    <lineage>
        <taxon>Eukaryota</taxon>
        <taxon>Metazoa</taxon>
        <taxon>Chordata</taxon>
        <taxon>Craniata</taxon>
        <taxon>Vertebrata</taxon>
        <taxon>Euteleostomi</taxon>
        <taxon>Mammalia</taxon>
        <taxon>Eutheria</taxon>
        <taxon>Laurasiatheria</taxon>
        <taxon>Chiroptera</taxon>
        <taxon>Yinpterochiroptera</taxon>
        <taxon>Rhinolophoidea</taxon>
        <taxon>Rhinolophidae</taxon>
        <taxon>Rhinolophinae</taxon>
        <taxon>Rhinolophus</taxon>
    </lineage>
</organism>
<evidence type="ECO:0000313" key="4">
    <source>
        <dbReference type="Proteomes" id="UP000585614"/>
    </source>
</evidence>
<comment type="similarity">
    <text evidence="1">Belongs to the beta type-B retroviral polymerase family. HERV class-II K(HML-2) pol subfamily.</text>
</comment>